<dbReference type="EMBL" id="LR215050">
    <property type="protein sequence ID" value="VEU82080.1"/>
    <property type="molecule type" value="Genomic_DNA"/>
</dbReference>
<keyword evidence="1" id="KW-0472">Membrane</keyword>
<dbReference type="RefSeq" id="WP_035368914.1">
    <property type="nucleotide sequence ID" value="NZ_LR215050.1"/>
</dbReference>
<organism evidence="3 4">
    <name type="scientific">Acholeplasma hippikon</name>
    <dbReference type="NCBI Taxonomy" id="264636"/>
    <lineage>
        <taxon>Bacteria</taxon>
        <taxon>Bacillati</taxon>
        <taxon>Mycoplasmatota</taxon>
        <taxon>Mollicutes</taxon>
        <taxon>Acholeplasmatales</taxon>
        <taxon>Acholeplasmataceae</taxon>
        <taxon>Acholeplasma</taxon>
    </lineage>
</organism>
<keyword evidence="4" id="KW-1185">Reference proteome</keyword>
<feature type="domain" description="Transcobalamin-like C-terminal" evidence="2">
    <location>
        <begin position="61"/>
        <end position="128"/>
    </location>
</feature>
<dbReference type="Proteomes" id="UP000290909">
    <property type="component" value="Chromosome"/>
</dbReference>
<reference evidence="3 4" key="1">
    <citation type="submission" date="2019-01" db="EMBL/GenBank/DDBJ databases">
        <authorList>
            <consortium name="Pathogen Informatics"/>
        </authorList>
    </citation>
    <scope>NUCLEOTIDE SEQUENCE [LARGE SCALE GENOMIC DNA]</scope>
    <source>
        <strain evidence="3 4">NCTC10172</strain>
    </source>
</reference>
<protein>
    <recommendedName>
        <fullName evidence="2">Transcobalamin-like C-terminal domain-containing protein</fullName>
    </recommendedName>
</protein>
<keyword evidence="1" id="KW-0812">Transmembrane</keyword>
<feature type="transmembrane region" description="Helical" evidence="1">
    <location>
        <begin position="6"/>
        <end position="28"/>
    </location>
</feature>
<proteinExistence type="predicted"/>
<evidence type="ECO:0000256" key="1">
    <source>
        <dbReference type="SAM" id="Phobius"/>
    </source>
</evidence>
<gene>
    <name evidence="3" type="ORF">NCTC10172_00086</name>
</gene>
<dbReference type="STRING" id="1408416.GCA_000702765_00641"/>
<sequence>MKKTRLIGTIIILITGMIILAISLNLLLDKKEVSTTGEIKIEIIGSDYSLIKSKNITFTLGDNLVDIIKDNFMRVKIEETSFGMFLRNIEGYQTPSDYSEYIAVYVDGIYSEVSIDEIVPKDSTVILLLVESFQG</sequence>
<dbReference type="Gene3D" id="2.170.130.30">
    <property type="match status" value="1"/>
</dbReference>
<evidence type="ECO:0000259" key="2">
    <source>
        <dbReference type="Pfam" id="PF14478"/>
    </source>
</evidence>
<accession>A0A449BI09</accession>
<name>A0A449BI09_9MOLU</name>
<dbReference type="Pfam" id="PF14478">
    <property type="entry name" value="DUF4430"/>
    <property type="match status" value="1"/>
</dbReference>
<evidence type="ECO:0000313" key="4">
    <source>
        <dbReference type="Proteomes" id="UP000290909"/>
    </source>
</evidence>
<evidence type="ECO:0000313" key="3">
    <source>
        <dbReference type="EMBL" id="VEU82080.1"/>
    </source>
</evidence>
<dbReference type="KEGG" id="ahk:NCTC10172_00086"/>
<dbReference type="InterPro" id="IPR027954">
    <property type="entry name" value="Transcobalamin-like_C"/>
</dbReference>
<dbReference type="AlphaFoldDB" id="A0A449BI09"/>
<keyword evidence="1" id="KW-1133">Transmembrane helix</keyword>